<keyword evidence="1" id="KW-1133">Transmembrane helix</keyword>
<dbReference type="KEGG" id="ajp:AMJAP_1466"/>
<accession>A0A7R6PBM5</accession>
<keyword evidence="1" id="KW-0812">Transmembrane</keyword>
<evidence type="ECO:0000256" key="1">
    <source>
        <dbReference type="SAM" id="Phobius"/>
    </source>
</evidence>
<dbReference type="AlphaFoldDB" id="A0A7R6PBM5"/>
<feature type="transmembrane region" description="Helical" evidence="1">
    <location>
        <begin position="6"/>
        <end position="23"/>
    </location>
</feature>
<keyword evidence="1" id="KW-0472">Membrane</keyword>
<keyword evidence="3" id="KW-1185">Reference proteome</keyword>
<sequence>MDALSIGIIVFATATALLFKFVLYRKITHWMDQDLIKGLAGGNQEKLHYLNEQLLQMKVDKVQRKLQHQQLTERATEFEQNR</sequence>
<gene>
    <name evidence="2" type="ORF">AMJAP_1466</name>
</gene>
<dbReference type="EMBL" id="AP014545">
    <property type="protein sequence ID" value="BBB26061.1"/>
    <property type="molecule type" value="Genomic_DNA"/>
</dbReference>
<evidence type="ECO:0000313" key="2">
    <source>
        <dbReference type="EMBL" id="BBB26061.1"/>
    </source>
</evidence>
<evidence type="ECO:0000313" key="3">
    <source>
        <dbReference type="Proteomes" id="UP000595663"/>
    </source>
</evidence>
<proteinExistence type="predicted"/>
<organism evidence="2 3">
    <name type="scientific">Amphritea japonica ATCC BAA-1530</name>
    <dbReference type="NCBI Taxonomy" id="1278309"/>
    <lineage>
        <taxon>Bacteria</taxon>
        <taxon>Pseudomonadati</taxon>
        <taxon>Pseudomonadota</taxon>
        <taxon>Gammaproteobacteria</taxon>
        <taxon>Oceanospirillales</taxon>
        <taxon>Oceanospirillaceae</taxon>
        <taxon>Amphritea</taxon>
    </lineage>
</organism>
<dbReference type="OrthoDB" id="6089792at2"/>
<dbReference type="RefSeq" id="WP_019621670.1">
    <property type="nucleotide sequence ID" value="NZ_AP014545.1"/>
</dbReference>
<reference evidence="2 3" key="1">
    <citation type="journal article" date="2008" name="Int. J. Syst. Evol. Microbiol.">
        <title>Amphritea japonica sp. nov. and Amphritea balenae sp. nov., isolated from the sediment adjacent to sperm whale carcasses off Kagoshima, Japan.</title>
        <authorList>
            <person name="Miyazaki M."/>
            <person name="Nogi Y."/>
            <person name="Fujiwara Y."/>
            <person name="Kawato M."/>
            <person name="Nagahama T."/>
            <person name="Kubokawa K."/>
            <person name="Horikoshi K."/>
        </authorList>
    </citation>
    <scope>NUCLEOTIDE SEQUENCE [LARGE SCALE GENOMIC DNA]</scope>
    <source>
        <strain evidence="2 3">ATCC BAA-1530</strain>
    </source>
</reference>
<name>A0A7R6PBM5_9GAMM</name>
<dbReference type="Proteomes" id="UP000595663">
    <property type="component" value="Chromosome"/>
</dbReference>
<protein>
    <submittedName>
        <fullName evidence="2">Uncharacterized protein</fullName>
    </submittedName>
</protein>